<dbReference type="Gene3D" id="2.40.160.20">
    <property type="match status" value="1"/>
</dbReference>
<proteinExistence type="predicted"/>
<dbReference type="InterPro" id="IPR011250">
    <property type="entry name" value="OMP/PagP_B-barrel"/>
</dbReference>
<dbReference type="EMBL" id="SOAG01000001">
    <property type="protein sequence ID" value="TDS66125.1"/>
    <property type="molecule type" value="Genomic_DNA"/>
</dbReference>
<feature type="domain" description="Outer membrane protein beta-barrel" evidence="2">
    <location>
        <begin position="24"/>
        <end position="172"/>
    </location>
</feature>
<evidence type="ECO:0000256" key="1">
    <source>
        <dbReference type="SAM" id="SignalP"/>
    </source>
</evidence>
<dbReference type="InterPro" id="IPR025665">
    <property type="entry name" value="Beta-barrel_OMP_2"/>
</dbReference>
<keyword evidence="4" id="KW-1185">Reference proteome</keyword>
<dbReference type="OrthoDB" id="753334at2"/>
<dbReference type="RefSeq" id="WP_133711314.1">
    <property type="nucleotide sequence ID" value="NZ_SOAG01000001.1"/>
</dbReference>
<organism evidence="3 4">
    <name type="scientific">Myroides indicus</name>
    <dbReference type="NCBI Taxonomy" id="1323422"/>
    <lineage>
        <taxon>Bacteria</taxon>
        <taxon>Pseudomonadati</taxon>
        <taxon>Bacteroidota</taxon>
        <taxon>Flavobacteriia</taxon>
        <taxon>Flavobacteriales</taxon>
        <taxon>Flavobacteriaceae</taxon>
        <taxon>Myroides</taxon>
    </lineage>
</organism>
<sequence>MKAKNLFYSLCFSLFCFGITSVYAQSPSPIHVGLKAGANFTDISTSSDISAKSAAGYGIGAMARLDFKKAYLQADLMFSEKSFKVEDETSKMKSIEVPLVVGYKFINLPMLHLRGYAGGIYTHIVDDNFSKGELEGAFNNFDKSNIGYRLGVGADILMFTVDVSYDGGFGNISKDFKSKPNTFFISLGYFFL</sequence>
<dbReference type="SUPFAM" id="SSF56925">
    <property type="entry name" value="OMPA-like"/>
    <property type="match status" value="1"/>
</dbReference>
<protein>
    <submittedName>
        <fullName evidence="3">Outer membrane protein with beta-barrel domain</fullName>
    </submittedName>
</protein>
<name>A0A4R7FBU3_9FLAO</name>
<feature type="signal peptide" evidence="1">
    <location>
        <begin position="1"/>
        <end position="24"/>
    </location>
</feature>
<comment type="caution">
    <text evidence="3">The sequence shown here is derived from an EMBL/GenBank/DDBJ whole genome shotgun (WGS) entry which is preliminary data.</text>
</comment>
<reference evidence="3 4" key="1">
    <citation type="submission" date="2019-03" db="EMBL/GenBank/DDBJ databases">
        <title>Genomic Encyclopedia of Archaeal and Bacterial Type Strains, Phase II (KMG-II): from individual species to whole genera.</title>
        <authorList>
            <person name="Goeker M."/>
        </authorList>
    </citation>
    <scope>NUCLEOTIDE SEQUENCE [LARGE SCALE GENOMIC DNA]</scope>
    <source>
        <strain evidence="3 4">DSM 28213</strain>
    </source>
</reference>
<evidence type="ECO:0000313" key="3">
    <source>
        <dbReference type="EMBL" id="TDS66125.1"/>
    </source>
</evidence>
<gene>
    <name evidence="3" type="ORF">C8P70_10120</name>
</gene>
<accession>A0A4R7FBU3</accession>
<evidence type="ECO:0000313" key="4">
    <source>
        <dbReference type="Proteomes" id="UP000295215"/>
    </source>
</evidence>
<dbReference type="Pfam" id="PF13568">
    <property type="entry name" value="OMP_b-brl_2"/>
    <property type="match status" value="1"/>
</dbReference>
<feature type="chain" id="PRO_5020954572" evidence="1">
    <location>
        <begin position="25"/>
        <end position="192"/>
    </location>
</feature>
<keyword evidence="1" id="KW-0732">Signal</keyword>
<dbReference type="Proteomes" id="UP000295215">
    <property type="component" value="Unassembled WGS sequence"/>
</dbReference>
<evidence type="ECO:0000259" key="2">
    <source>
        <dbReference type="Pfam" id="PF13568"/>
    </source>
</evidence>
<dbReference type="AlphaFoldDB" id="A0A4R7FBU3"/>